<organism evidence="3 4">
    <name type="scientific">Chanos chanos</name>
    <name type="common">Milkfish</name>
    <name type="synonym">Mugil chanos</name>
    <dbReference type="NCBI Taxonomy" id="29144"/>
    <lineage>
        <taxon>Eukaryota</taxon>
        <taxon>Metazoa</taxon>
        <taxon>Chordata</taxon>
        <taxon>Craniata</taxon>
        <taxon>Vertebrata</taxon>
        <taxon>Euteleostomi</taxon>
        <taxon>Actinopterygii</taxon>
        <taxon>Neopterygii</taxon>
        <taxon>Teleostei</taxon>
        <taxon>Ostariophysi</taxon>
        <taxon>Gonorynchiformes</taxon>
        <taxon>Chanidae</taxon>
        <taxon>Chanos</taxon>
    </lineage>
</organism>
<dbReference type="GeneID" id="115816375"/>
<reference evidence="4" key="1">
    <citation type="submission" date="2025-08" db="UniProtKB">
        <authorList>
            <consortium name="RefSeq"/>
        </authorList>
    </citation>
    <scope>IDENTIFICATION</scope>
</reference>
<gene>
    <name evidence="4" type="primary">LOC115816375</name>
</gene>
<dbReference type="InterPro" id="IPR016187">
    <property type="entry name" value="CTDL_fold"/>
</dbReference>
<dbReference type="InterPro" id="IPR050111">
    <property type="entry name" value="C-type_lectin/snaclec_domain"/>
</dbReference>
<dbReference type="PANTHER" id="PTHR22803">
    <property type="entry name" value="MANNOSE, PHOSPHOLIPASE, LECTIN RECEPTOR RELATED"/>
    <property type="match status" value="1"/>
</dbReference>
<dbReference type="AlphaFoldDB" id="A0A6J2VT05"/>
<evidence type="ECO:0000259" key="2">
    <source>
        <dbReference type="PROSITE" id="PS50041"/>
    </source>
</evidence>
<dbReference type="GO" id="GO:0030246">
    <property type="term" value="F:carbohydrate binding"/>
    <property type="evidence" value="ECO:0007669"/>
    <property type="project" value="UniProtKB-KW"/>
</dbReference>
<evidence type="ECO:0000313" key="3">
    <source>
        <dbReference type="Proteomes" id="UP000504632"/>
    </source>
</evidence>
<dbReference type="InterPro" id="IPR033989">
    <property type="entry name" value="CD209-like_CTLD"/>
</dbReference>
<dbReference type="InterPro" id="IPR016186">
    <property type="entry name" value="C-type_lectin-like/link_sf"/>
</dbReference>
<dbReference type="SUPFAM" id="SSF56436">
    <property type="entry name" value="C-type lectin-like"/>
    <property type="match status" value="1"/>
</dbReference>
<accession>A0A6J2VT05</accession>
<dbReference type="Proteomes" id="UP000504632">
    <property type="component" value="Chromosome 7"/>
</dbReference>
<keyword evidence="3" id="KW-1185">Reference proteome</keyword>
<dbReference type="Pfam" id="PF00059">
    <property type="entry name" value="Lectin_C"/>
    <property type="match status" value="1"/>
</dbReference>
<dbReference type="OrthoDB" id="2142683at2759"/>
<dbReference type="CDD" id="cd03590">
    <property type="entry name" value="CLECT_DC-SIGN_like"/>
    <property type="match status" value="1"/>
</dbReference>
<dbReference type="Gene3D" id="3.10.100.10">
    <property type="entry name" value="Mannose-Binding Protein A, subunit A"/>
    <property type="match status" value="1"/>
</dbReference>
<evidence type="ECO:0000313" key="4">
    <source>
        <dbReference type="RefSeq" id="XP_030635192.1"/>
    </source>
</evidence>
<dbReference type="PROSITE" id="PS50041">
    <property type="entry name" value="C_TYPE_LECTIN_2"/>
    <property type="match status" value="1"/>
</dbReference>
<feature type="domain" description="C-type lectin" evidence="2">
    <location>
        <begin position="48"/>
        <end position="167"/>
    </location>
</feature>
<proteinExistence type="predicted"/>
<name>A0A6J2VT05_CHACN</name>
<keyword evidence="1" id="KW-0430">Lectin</keyword>
<evidence type="ECO:0000256" key="1">
    <source>
        <dbReference type="ARBA" id="ARBA00022734"/>
    </source>
</evidence>
<dbReference type="InterPro" id="IPR001304">
    <property type="entry name" value="C-type_lectin-like"/>
</dbReference>
<protein>
    <submittedName>
        <fullName evidence="4">Perlucin-like protein</fullName>
    </submittedName>
</protein>
<sequence>MEVASDKSVCLNHKRNVNLTPVQDPPKEKTLEKELEDVKNCATGWKYHSGKCYYLSSDEKNWTESRDSCVSMGGHLVIINSAEEQSFLKQAMPTQGWEEYWIGLTDSVNETDWRWLDNTPLSQTPKYWNEEQFDNWPGNNNEHPEGEDCAHLILSLNHYSLMDAFCEGKELKRVCEAIAVK</sequence>
<dbReference type="SMART" id="SM00034">
    <property type="entry name" value="CLECT"/>
    <property type="match status" value="1"/>
</dbReference>
<dbReference type="RefSeq" id="XP_030635192.1">
    <property type="nucleotide sequence ID" value="XM_030779332.1"/>
</dbReference>
<dbReference type="InParanoid" id="A0A6J2VT05"/>